<evidence type="ECO:0000256" key="2">
    <source>
        <dbReference type="ARBA" id="ARBA00023315"/>
    </source>
</evidence>
<keyword evidence="1" id="KW-0808">Transferase</keyword>
<dbReference type="SUPFAM" id="SSF55729">
    <property type="entry name" value="Acyl-CoA N-acyltransferases (Nat)"/>
    <property type="match status" value="1"/>
</dbReference>
<sequence length="150" mass="17448">MSAEVTIRPITREDHDIWMPLWKGYQRFYKTDIPDETSAITWRRFLDPDEPMFAALAFIDGRAVGIVHYIFHRSCWTPGDYVYLQDLYVGEASRGGGIGRKLIEFVYEDAIAKGASRVHWLTHETNTDAMKLYDRIASKSGFIQYRQMFA</sequence>
<evidence type="ECO:0000256" key="1">
    <source>
        <dbReference type="ARBA" id="ARBA00022679"/>
    </source>
</evidence>
<keyword evidence="2" id="KW-0012">Acyltransferase</keyword>
<feature type="domain" description="N-acetyltransferase" evidence="3">
    <location>
        <begin position="5"/>
        <end position="150"/>
    </location>
</feature>
<dbReference type="Proteomes" id="UP001549047">
    <property type="component" value="Unassembled WGS sequence"/>
</dbReference>
<organism evidence="4 5">
    <name type="scientific">Rhizobium aquaticum</name>
    <dbReference type="NCBI Taxonomy" id="1549636"/>
    <lineage>
        <taxon>Bacteria</taxon>
        <taxon>Pseudomonadati</taxon>
        <taxon>Pseudomonadota</taxon>
        <taxon>Alphaproteobacteria</taxon>
        <taxon>Hyphomicrobiales</taxon>
        <taxon>Rhizobiaceae</taxon>
        <taxon>Rhizobium/Agrobacterium group</taxon>
        <taxon>Rhizobium</taxon>
    </lineage>
</organism>
<dbReference type="RefSeq" id="WP_354555070.1">
    <property type="nucleotide sequence ID" value="NZ_JBEPMB010000001.1"/>
</dbReference>
<dbReference type="EMBL" id="JBEPMB010000001">
    <property type="protein sequence ID" value="MET3612508.1"/>
    <property type="molecule type" value="Genomic_DNA"/>
</dbReference>
<accession>A0ABV2IVJ0</accession>
<dbReference type="PROSITE" id="PS51186">
    <property type="entry name" value="GNAT"/>
    <property type="match status" value="1"/>
</dbReference>
<protein>
    <submittedName>
        <fullName evidence="4">GNAT superfamily N-acetyltransferase</fullName>
    </submittedName>
</protein>
<evidence type="ECO:0000313" key="4">
    <source>
        <dbReference type="EMBL" id="MET3612508.1"/>
    </source>
</evidence>
<dbReference type="CDD" id="cd04301">
    <property type="entry name" value="NAT_SF"/>
    <property type="match status" value="1"/>
</dbReference>
<dbReference type="PANTHER" id="PTHR10545:SF42">
    <property type="entry name" value="ACETYLTRANSFERASE"/>
    <property type="match status" value="1"/>
</dbReference>
<dbReference type="Pfam" id="PF00583">
    <property type="entry name" value="Acetyltransf_1"/>
    <property type="match status" value="1"/>
</dbReference>
<keyword evidence="5" id="KW-1185">Reference proteome</keyword>
<proteinExistence type="predicted"/>
<dbReference type="PANTHER" id="PTHR10545">
    <property type="entry name" value="DIAMINE N-ACETYLTRANSFERASE"/>
    <property type="match status" value="1"/>
</dbReference>
<name>A0ABV2IVJ0_9HYPH</name>
<dbReference type="InterPro" id="IPR051016">
    <property type="entry name" value="Diverse_Substrate_AcTransf"/>
</dbReference>
<comment type="caution">
    <text evidence="4">The sequence shown here is derived from an EMBL/GenBank/DDBJ whole genome shotgun (WGS) entry which is preliminary data.</text>
</comment>
<dbReference type="InterPro" id="IPR016181">
    <property type="entry name" value="Acyl_CoA_acyltransferase"/>
</dbReference>
<dbReference type="Gene3D" id="3.40.630.30">
    <property type="match status" value="1"/>
</dbReference>
<reference evidence="4 5" key="1">
    <citation type="submission" date="2024-06" db="EMBL/GenBank/DDBJ databases">
        <title>Genomic Encyclopedia of Type Strains, Phase IV (KMG-IV): sequencing the most valuable type-strain genomes for metagenomic binning, comparative biology and taxonomic classification.</title>
        <authorList>
            <person name="Goeker M."/>
        </authorList>
    </citation>
    <scope>NUCLEOTIDE SEQUENCE [LARGE SCALE GENOMIC DNA]</scope>
    <source>
        <strain evidence="4 5">DSM 29780</strain>
    </source>
</reference>
<evidence type="ECO:0000259" key="3">
    <source>
        <dbReference type="PROSITE" id="PS51186"/>
    </source>
</evidence>
<gene>
    <name evidence="4" type="ORF">ABID16_000813</name>
</gene>
<dbReference type="InterPro" id="IPR000182">
    <property type="entry name" value="GNAT_dom"/>
</dbReference>
<evidence type="ECO:0000313" key="5">
    <source>
        <dbReference type="Proteomes" id="UP001549047"/>
    </source>
</evidence>